<keyword evidence="2" id="KW-1185">Reference proteome</keyword>
<protein>
    <submittedName>
        <fullName evidence="1">Uncharacterized protein</fullName>
    </submittedName>
</protein>
<gene>
    <name evidence="1" type="ORF">HU200_032808</name>
</gene>
<organism evidence="1 2">
    <name type="scientific">Digitaria exilis</name>
    <dbReference type="NCBI Taxonomy" id="1010633"/>
    <lineage>
        <taxon>Eukaryota</taxon>
        <taxon>Viridiplantae</taxon>
        <taxon>Streptophyta</taxon>
        <taxon>Embryophyta</taxon>
        <taxon>Tracheophyta</taxon>
        <taxon>Spermatophyta</taxon>
        <taxon>Magnoliopsida</taxon>
        <taxon>Liliopsida</taxon>
        <taxon>Poales</taxon>
        <taxon>Poaceae</taxon>
        <taxon>PACMAD clade</taxon>
        <taxon>Panicoideae</taxon>
        <taxon>Panicodae</taxon>
        <taxon>Paniceae</taxon>
        <taxon>Anthephorinae</taxon>
        <taxon>Digitaria</taxon>
    </lineage>
</organism>
<reference evidence="1" key="1">
    <citation type="submission" date="2020-07" db="EMBL/GenBank/DDBJ databases">
        <title>Genome sequence and genetic diversity analysis of an under-domesticated orphan crop, white fonio (Digitaria exilis).</title>
        <authorList>
            <person name="Bennetzen J.L."/>
            <person name="Chen S."/>
            <person name="Ma X."/>
            <person name="Wang X."/>
            <person name="Yssel A.E.J."/>
            <person name="Chaluvadi S.R."/>
            <person name="Johnson M."/>
            <person name="Gangashetty P."/>
            <person name="Hamidou F."/>
            <person name="Sanogo M.D."/>
            <person name="Zwaenepoel A."/>
            <person name="Wallace J."/>
            <person name="Van De Peer Y."/>
            <person name="Van Deynze A."/>
        </authorList>
    </citation>
    <scope>NUCLEOTIDE SEQUENCE</scope>
    <source>
        <tissue evidence="1">Leaves</tissue>
    </source>
</reference>
<name>A0A835BJ47_9POAL</name>
<dbReference type="AlphaFoldDB" id="A0A835BJ47"/>
<evidence type="ECO:0000313" key="1">
    <source>
        <dbReference type="EMBL" id="KAF8702432.1"/>
    </source>
</evidence>
<evidence type="ECO:0000313" key="2">
    <source>
        <dbReference type="Proteomes" id="UP000636709"/>
    </source>
</evidence>
<sequence>MWLSRNDIVFYKANHQSYLHILFRTTHWIRPRPYYRRRRTEKLFQKLVRLWRRCQWMSLRRTVTF</sequence>
<comment type="caution">
    <text evidence="1">The sequence shown here is derived from an EMBL/GenBank/DDBJ whole genome shotgun (WGS) entry which is preliminary data.</text>
</comment>
<proteinExistence type="predicted"/>
<dbReference type="Proteomes" id="UP000636709">
    <property type="component" value="Unassembled WGS sequence"/>
</dbReference>
<dbReference type="EMBL" id="JACEFO010001785">
    <property type="protein sequence ID" value="KAF8702432.1"/>
    <property type="molecule type" value="Genomic_DNA"/>
</dbReference>
<accession>A0A835BJ47</accession>